<dbReference type="GO" id="GO:0004672">
    <property type="term" value="F:protein kinase activity"/>
    <property type="evidence" value="ECO:0007669"/>
    <property type="project" value="InterPro"/>
</dbReference>
<proteinExistence type="predicted"/>
<accession>A0A103XB72</accession>
<dbReference type="Gramene" id="KVH87500">
    <property type="protein sequence ID" value="KVH87500"/>
    <property type="gene ID" value="Ccrd_025240"/>
</dbReference>
<dbReference type="Pfam" id="PF00069">
    <property type="entry name" value="Pkinase"/>
    <property type="match status" value="1"/>
</dbReference>
<gene>
    <name evidence="2" type="ORF">Ccrd_025240</name>
</gene>
<dbReference type="PANTHER" id="PTHR46758">
    <property type="entry name" value="MYND DOMAIN-CONTAINING"/>
    <property type="match status" value="1"/>
</dbReference>
<comment type="caution">
    <text evidence="2">The sequence shown here is derived from an EMBL/GenBank/DDBJ whole genome shotgun (WGS) entry which is preliminary data.</text>
</comment>
<dbReference type="STRING" id="59895.A0A103XB72"/>
<keyword evidence="2" id="KW-0808">Transferase</keyword>
<dbReference type="InterPro" id="IPR044508">
    <property type="entry name" value="At5g50450/At1g67340-like"/>
</dbReference>
<sequence length="179" mass="19206">MVAGGGDEEEKRGSGGLKNDKDLRAGVALYARAAFLGHADAMRELGQCLQDGYGVRKNVEEGRRLLVQANVRELSSLRLITLDANSLYGFHLSKGMNYLHQNYIVHRDLKAANLLLDEHDAAQDAELPVTSSISPEGMEKTTAPVGTASPSNMQVYAGVAPLMSMADNFAAATASLRMV</sequence>
<name>A0A103XB72_CYNCS</name>
<dbReference type="PANTHER" id="PTHR46758:SF2">
    <property type="entry name" value="OJ1485_B09.11 PROTEIN"/>
    <property type="match status" value="1"/>
</dbReference>
<dbReference type="SUPFAM" id="SSF56112">
    <property type="entry name" value="Protein kinase-like (PK-like)"/>
    <property type="match status" value="1"/>
</dbReference>
<dbReference type="InterPro" id="IPR008271">
    <property type="entry name" value="Ser/Thr_kinase_AS"/>
</dbReference>
<dbReference type="Gene3D" id="1.10.510.10">
    <property type="entry name" value="Transferase(Phosphotransferase) domain 1"/>
    <property type="match status" value="1"/>
</dbReference>
<dbReference type="PROSITE" id="PS00108">
    <property type="entry name" value="PROTEIN_KINASE_ST"/>
    <property type="match status" value="1"/>
</dbReference>
<keyword evidence="3" id="KW-1185">Reference proteome</keyword>
<dbReference type="InterPro" id="IPR011009">
    <property type="entry name" value="Kinase-like_dom_sf"/>
</dbReference>
<evidence type="ECO:0000259" key="1">
    <source>
        <dbReference type="PROSITE" id="PS50011"/>
    </source>
</evidence>
<protein>
    <submittedName>
        <fullName evidence="2">Protein kinase, catalytic domain-containing protein</fullName>
    </submittedName>
</protein>
<dbReference type="EMBL" id="LEKV01006131">
    <property type="protein sequence ID" value="KVH87500.1"/>
    <property type="molecule type" value="Genomic_DNA"/>
</dbReference>
<dbReference type="InterPro" id="IPR011990">
    <property type="entry name" value="TPR-like_helical_dom_sf"/>
</dbReference>
<dbReference type="InterPro" id="IPR000719">
    <property type="entry name" value="Prot_kinase_dom"/>
</dbReference>
<reference evidence="2 3" key="1">
    <citation type="journal article" date="2016" name="Sci. Rep.">
        <title>The genome sequence of the outbreeding globe artichoke constructed de novo incorporating a phase-aware low-pass sequencing strategy of F1 progeny.</title>
        <authorList>
            <person name="Scaglione D."/>
            <person name="Reyes-Chin-Wo S."/>
            <person name="Acquadro A."/>
            <person name="Froenicke L."/>
            <person name="Portis E."/>
            <person name="Beitel C."/>
            <person name="Tirone M."/>
            <person name="Mauro R."/>
            <person name="Lo Monaco A."/>
            <person name="Mauromicale G."/>
            <person name="Faccioli P."/>
            <person name="Cattivelli L."/>
            <person name="Rieseberg L."/>
            <person name="Michelmore R."/>
            <person name="Lanteri S."/>
        </authorList>
    </citation>
    <scope>NUCLEOTIDE SEQUENCE [LARGE SCALE GENOMIC DNA]</scope>
    <source>
        <strain evidence="2">2C</strain>
    </source>
</reference>
<dbReference type="PROSITE" id="PS50011">
    <property type="entry name" value="PROTEIN_KINASE_DOM"/>
    <property type="match status" value="1"/>
</dbReference>
<evidence type="ECO:0000313" key="2">
    <source>
        <dbReference type="EMBL" id="KVH87500.1"/>
    </source>
</evidence>
<keyword evidence="2" id="KW-0418">Kinase</keyword>
<dbReference type="Gene3D" id="1.25.40.10">
    <property type="entry name" value="Tetratricopeptide repeat domain"/>
    <property type="match status" value="1"/>
</dbReference>
<dbReference type="SUPFAM" id="SSF81901">
    <property type="entry name" value="HCP-like"/>
    <property type="match status" value="1"/>
</dbReference>
<organism evidence="2 3">
    <name type="scientific">Cynara cardunculus var. scolymus</name>
    <name type="common">Globe artichoke</name>
    <name type="synonym">Cynara scolymus</name>
    <dbReference type="NCBI Taxonomy" id="59895"/>
    <lineage>
        <taxon>Eukaryota</taxon>
        <taxon>Viridiplantae</taxon>
        <taxon>Streptophyta</taxon>
        <taxon>Embryophyta</taxon>
        <taxon>Tracheophyta</taxon>
        <taxon>Spermatophyta</taxon>
        <taxon>Magnoliopsida</taxon>
        <taxon>eudicotyledons</taxon>
        <taxon>Gunneridae</taxon>
        <taxon>Pentapetalae</taxon>
        <taxon>asterids</taxon>
        <taxon>campanulids</taxon>
        <taxon>Asterales</taxon>
        <taxon>Asteraceae</taxon>
        <taxon>Carduoideae</taxon>
        <taxon>Cardueae</taxon>
        <taxon>Carduinae</taxon>
        <taxon>Cynara</taxon>
    </lineage>
</organism>
<dbReference type="Proteomes" id="UP000243975">
    <property type="component" value="Unassembled WGS sequence"/>
</dbReference>
<evidence type="ECO:0000313" key="3">
    <source>
        <dbReference type="Proteomes" id="UP000243975"/>
    </source>
</evidence>
<dbReference type="GO" id="GO:0005524">
    <property type="term" value="F:ATP binding"/>
    <property type="evidence" value="ECO:0007669"/>
    <property type="project" value="InterPro"/>
</dbReference>
<feature type="domain" description="Protein kinase" evidence="1">
    <location>
        <begin position="1"/>
        <end position="179"/>
    </location>
</feature>
<dbReference type="AlphaFoldDB" id="A0A103XB72"/>